<keyword evidence="4" id="KW-0804">Transcription</keyword>
<keyword evidence="3 7" id="KW-0238">DNA-binding</keyword>
<comment type="caution">
    <text evidence="7">The sequence shown here is derived from an EMBL/GenBank/DDBJ whole genome shotgun (WGS) entry which is preliminary data.</text>
</comment>
<organism evidence="7 8">
    <name type="scientific">Victivallis vadensis</name>
    <dbReference type="NCBI Taxonomy" id="172901"/>
    <lineage>
        <taxon>Bacteria</taxon>
        <taxon>Pseudomonadati</taxon>
        <taxon>Lentisphaerota</taxon>
        <taxon>Lentisphaeria</taxon>
        <taxon>Victivallales</taxon>
        <taxon>Victivallaceae</taxon>
        <taxon>Victivallis</taxon>
    </lineage>
</organism>
<evidence type="ECO:0000256" key="3">
    <source>
        <dbReference type="ARBA" id="ARBA00023125"/>
    </source>
</evidence>
<reference evidence="6 9" key="2">
    <citation type="submission" date="2020-04" db="EMBL/GenBank/DDBJ databases">
        <authorList>
            <person name="Hitch T.C.A."/>
            <person name="Wylensek D."/>
            <person name="Clavel T."/>
        </authorList>
    </citation>
    <scope>NUCLEOTIDE SEQUENCE [LARGE SCALE GENOMIC DNA]</scope>
    <source>
        <strain evidence="6 9">COR2-253-APC-1A</strain>
    </source>
</reference>
<protein>
    <submittedName>
        <fullName evidence="7">DNA-binding transcriptional LysR family regulator</fullName>
    </submittedName>
    <submittedName>
        <fullName evidence="6">LysR family transcriptional regulator</fullName>
    </submittedName>
</protein>
<dbReference type="InterPro" id="IPR000847">
    <property type="entry name" value="LysR_HTH_N"/>
</dbReference>
<dbReference type="InterPro" id="IPR050950">
    <property type="entry name" value="HTH-type_LysR_regulators"/>
</dbReference>
<proteinExistence type="inferred from homology"/>
<dbReference type="GO" id="GO:0005829">
    <property type="term" value="C:cytosol"/>
    <property type="evidence" value="ECO:0007669"/>
    <property type="project" value="TreeGrafter"/>
</dbReference>
<dbReference type="PANTHER" id="PTHR30419:SF8">
    <property type="entry name" value="NITROGEN ASSIMILATION TRANSCRIPTIONAL ACTIVATOR-RELATED"/>
    <property type="match status" value="1"/>
</dbReference>
<dbReference type="PROSITE" id="PS50931">
    <property type="entry name" value="HTH_LYSR"/>
    <property type="match status" value="1"/>
</dbReference>
<feature type="domain" description="HTH lysR-type" evidence="5">
    <location>
        <begin position="1"/>
        <end position="58"/>
    </location>
</feature>
<accession>A0A2U1BBD3</accession>
<dbReference type="SUPFAM" id="SSF53850">
    <property type="entry name" value="Periplasmic binding protein-like II"/>
    <property type="match status" value="1"/>
</dbReference>
<gene>
    <name evidence="7" type="ORF">C8D82_101166</name>
    <name evidence="6" type="ORF">HF882_13650</name>
</gene>
<dbReference type="Pfam" id="PF00126">
    <property type="entry name" value="HTH_1"/>
    <property type="match status" value="1"/>
</dbReference>
<dbReference type="FunFam" id="1.10.10.10:FF:000001">
    <property type="entry name" value="LysR family transcriptional regulator"/>
    <property type="match status" value="1"/>
</dbReference>
<evidence type="ECO:0000313" key="7">
    <source>
        <dbReference type="EMBL" id="PVY45969.1"/>
    </source>
</evidence>
<evidence type="ECO:0000313" key="8">
    <source>
        <dbReference type="Proteomes" id="UP000245959"/>
    </source>
</evidence>
<dbReference type="EMBL" id="JABAEW010000027">
    <property type="protein sequence ID" value="NMD87629.1"/>
    <property type="molecule type" value="Genomic_DNA"/>
</dbReference>
<dbReference type="EMBL" id="QEKH01000001">
    <property type="protein sequence ID" value="PVY45969.1"/>
    <property type="molecule type" value="Genomic_DNA"/>
</dbReference>
<dbReference type="Gene3D" id="1.10.10.10">
    <property type="entry name" value="Winged helix-like DNA-binding domain superfamily/Winged helix DNA-binding domain"/>
    <property type="match status" value="1"/>
</dbReference>
<dbReference type="CDD" id="cd05466">
    <property type="entry name" value="PBP2_LTTR_substrate"/>
    <property type="match status" value="1"/>
</dbReference>
<dbReference type="GO" id="GO:0003700">
    <property type="term" value="F:DNA-binding transcription factor activity"/>
    <property type="evidence" value="ECO:0007669"/>
    <property type="project" value="InterPro"/>
</dbReference>
<dbReference type="RefSeq" id="WP_116882361.1">
    <property type="nucleotide sequence ID" value="NZ_CAUBWW010000602.1"/>
</dbReference>
<dbReference type="GeneID" id="78293700"/>
<dbReference type="InterPro" id="IPR036388">
    <property type="entry name" value="WH-like_DNA-bd_sf"/>
</dbReference>
<dbReference type="Proteomes" id="UP000245959">
    <property type="component" value="Unassembled WGS sequence"/>
</dbReference>
<dbReference type="Pfam" id="PF03466">
    <property type="entry name" value="LysR_substrate"/>
    <property type="match status" value="1"/>
</dbReference>
<evidence type="ECO:0000259" key="5">
    <source>
        <dbReference type="PROSITE" id="PS50931"/>
    </source>
</evidence>
<dbReference type="GO" id="GO:0003677">
    <property type="term" value="F:DNA binding"/>
    <property type="evidence" value="ECO:0007669"/>
    <property type="project" value="UniProtKB-KW"/>
</dbReference>
<dbReference type="AlphaFoldDB" id="A0A2U1BBD3"/>
<dbReference type="PANTHER" id="PTHR30419">
    <property type="entry name" value="HTH-TYPE TRANSCRIPTIONAL REGULATOR YBHD"/>
    <property type="match status" value="1"/>
</dbReference>
<evidence type="ECO:0000256" key="1">
    <source>
        <dbReference type="ARBA" id="ARBA00009437"/>
    </source>
</evidence>
<dbReference type="Proteomes" id="UP000576225">
    <property type="component" value="Unassembled WGS sequence"/>
</dbReference>
<reference evidence="7 8" key="1">
    <citation type="submission" date="2018-04" db="EMBL/GenBank/DDBJ databases">
        <title>Genomic Encyclopedia of Type Strains, Phase IV (KMG-IV): sequencing the most valuable type-strain genomes for metagenomic binning, comparative biology and taxonomic classification.</title>
        <authorList>
            <person name="Goeker M."/>
        </authorList>
    </citation>
    <scope>NUCLEOTIDE SEQUENCE [LARGE SCALE GENOMIC DNA]</scope>
    <source>
        <strain evidence="7 8">DSM 14823</strain>
    </source>
</reference>
<name>A0A2U1BBD3_9BACT</name>
<evidence type="ECO:0000313" key="9">
    <source>
        <dbReference type="Proteomes" id="UP000576225"/>
    </source>
</evidence>
<dbReference type="InterPro" id="IPR005119">
    <property type="entry name" value="LysR_subst-bd"/>
</dbReference>
<dbReference type="PRINTS" id="PR00039">
    <property type="entry name" value="HTHLYSR"/>
</dbReference>
<dbReference type="SUPFAM" id="SSF46785">
    <property type="entry name" value="Winged helix' DNA-binding domain"/>
    <property type="match status" value="1"/>
</dbReference>
<keyword evidence="2" id="KW-0805">Transcription regulation</keyword>
<evidence type="ECO:0000256" key="2">
    <source>
        <dbReference type="ARBA" id="ARBA00023015"/>
    </source>
</evidence>
<keyword evidence="8" id="KW-1185">Reference proteome</keyword>
<dbReference type="Gene3D" id="3.40.190.290">
    <property type="match status" value="1"/>
</dbReference>
<comment type="similarity">
    <text evidence="1">Belongs to the LysR transcriptional regulatory family.</text>
</comment>
<dbReference type="InterPro" id="IPR036390">
    <property type="entry name" value="WH_DNA-bd_sf"/>
</dbReference>
<evidence type="ECO:0000313" key="6">
    <source>
        <dbReference type="EMBL" id="NMD87629.1"/>
    </source>
</evidence>
<sequence length="300" mass="33711">MELRVLRYFLGVAREGSITGAAQALHVTQPTLSRQLKDLEDELGQQLFIRGSHSVSLTPEGMLLRKRAGEIMEMVYKTEAEFNSMGDAVCGDVYIGGGETDAMRQIARIIGELHDDYPEIRFHIYSGNAEDVTERLDKGMLDFGILIQPVNIAKYDYLNLPAKDVWGVVMRRDSPLAEKKSITREDLAGLPLICSRQPLQQTSGYNEVLNWLGDGFDQDNIVATYNLIYNAALLVEEGVGYAISLDKLVNVTGRHNLCFRPFEPRLESGLNIVWKKYQVFSAAAELFLEKLREKFAETGE</sequence>
<evidence type="ECO:0000256" key="4">
    <source>
        <dbReference type="ARBA" id="ARBA00023163"/>
    </source>
</evidence>